<feature type="compositionally biased region" description="Polar residues" evidence="2">
    <location>
        <begin position="231"/>
        <end position="240"/>
    </location>
</feature>
<name>A0ABQ9AVF2_9ROSI</name>
<dbReference type="PANTHER" id="PTHR31301:SF19">
    <property type="entry name" value="LOB DOMAIN-CONTAINING PROTEIN 2"/>
    <property type="match status" value="1"/>
</dbReference>
<dbReference type="Proteomes" id="UP001141253">
    <property type="component" value="Chromosome 13"/>
</dbReference>
<comment type="similarity">
    <text evidence="1">Belongs to the LOB domain-containing protein family.</text>
</comment>
<feature type="region of interest" description="Disordered" evidence="2">
    <location>
        <begin position="188"/>
        <end position="250"/>
    </location>
</feature>
<feature type="domain" description="LOB" evidence="3">
    <location>
        <begin position="15"/>
        <end position="116"/>
    </location>
</feature>
<feature type="compositionally biased region" description="Pro residues" evidence="2">
    <location>
        <begin position="204"/>
        <end position="213"/>
    </location>
</feature>
<evidence type="ECO:0000313" key="5">
    <source>
        <dbReference type="Proteomes" id="UP001141253"/>
    </source>
</evidence>
<dbReference type="InterPro" id="IPR004883">
    <property type="entry name" value="LOB"/>
</dbReference>
<accession>A0ABQ9AVF2</accession>
<evidence type="ECO:0000256" key="2">
    <source>
        <dbReference type="SAM" id="MobiDB-lite"/>
    </source>
</evidence>
<keyword evidence="5" id="KW-1185">Reference proteome</keyword>
<dbReference type="PANTHER" id="PTHR31301">
    <property type="entry name" value="LOB DOMAIN-CONTAINING PROTEIN 4-RELATED"/>
    <property type="match status" value="1"/>
</dbReference>
<evidence type="ECO:0000313" key="4">
    <source>
        <dbReference type="EMBL" id="KAJ6360782.1"/>
    </source>
</evidence>
<dbReference type="EMBL" id="JAPFFI010000015">
    <property type="protein sequence ID" value="KAJ6360782.1"/>
    <property type="molecule type" value="Genomic_DNA"/>
</dbReference>
<evidence type="ECO:0000256" key="1">
    <source>
        <dbReference type="ARBA" id="ARBA00005474"/>
    </source>
</evidence>
<reference evidence="4" key="1">
    <citation type="submission" date="2022-10" db="EMBL/GenBank/DDBJ databases">
        <authorList>
            <person name="Hyden B.L."/>
            <person name="Feng K."/>
            <person name="Yates T."/>
            <person name="Jawdy S."/>
            <person name="Smart L.B."/>
            <person name="Muchero W."/>
        </authorList>
    </citation>
    <scope>NUCLEOTIDE SEQUENCE</scope>
    <source>
        <tissue evidence="4">Shoot tip</tissue>
    </source>
</reference>
<evidence type="ECO:0000259" key="3">
    <source>
        <dbReference type="PROSITE" id="PS50891"/>
    </source>
</evidence>
<reference evidence="4" key="2">
    <citation type="journal article" date="2023" name="Int. J. Mol. Sci.">
        <title>De Novo Assembly and Annotation of 11 Diverse Shrub Willow (Salix) Genomes Reveals Novel Gene Organization in Sex-Linked Regions.</title>
        <authorList>
            <person name="Hyden B."/>
            <person name="Feng K."/>
            <person name="Yates T.B."/>
            <person name="Jawdy S."/>
            <person name="Cereghino C."/>
            <person name="Smart L.B."/>
            <person name="Muchero W."/>
        </authorList>
    </citation>
    <scope>NUCLEOTIDE SEQUENCE</scope>
    <source>
        <tissue evidence="4">Shoot tip</tissue>
    </source>
</reference>
<proteinExistence type="inferred from homology"/>
<comment type="caution">
    <text evidence="4">The sequence shown here is derived from an EMBL/GenBank/DDBJ whole genome shotgun (WGS) entry which is preliminary data.</text>
</comment>
<protein>
    <recommendedName>
        <fullName evidence="3">LOB domain-containing protein</fullName>
    </recommendedName>
</protein>
<gene>
    <name evidence="4" type="ORF">OIU77_004743</name>
</gene>
<dbReference type="PROSITE" id="PS50891">
    <property type="entry name" value="LOB"/>
    <property type="match status" value="1"/>
</dbReference>
<organism evidence="4 5">
    <name type="scientific">Salix suchowensis</name>
    <dbReference type="NCBI Taxonomy" id="1278906"/>
    <lineage>
        <taxon>Eukaryota</taxon>
        <taxon>Viridiplantae</taxon>
        <taxon>Streptophyta</taxon>
        <taxon>Embryophyta</taxon>
        <taxon>Tracheophyta</taxon>
        <taxon>Spermatophyta</taxon>
        <taxon>Magnoliopsida</taxon>
        <taxon>eudicotyledons</taxon>
        <taxon>Gunneridae</taxon>
        <taxon>Pentapetalae</taxon>
        <taxon>rosids</taxon>
        <taxon>fabids</taxon>
        <taxon>Malpighiales</taxon>
        <taxon>Salicaceae</taxon>
        <taxon>Saliceae</taxon>
        <taxon>Salix</taxon>
    </lineage>
</organism>
<dbReference type="Pfam" id="PF03195">
    <property type="entry name" value="LOB"/>
    <property type="match status" value="1"/>
</dbReference>
<sequence>MQRGGDMNNRVAMHQACASCKHQRKRCGEDCVLAPYFPAERMQEFQAVHKVFGVSNVIKLVKDVNKERQKETAESLVWEATCRRNDPVLGCYGKFKRLQEEFELYKMQQPLLNQNMLRQQQQQQQRVVGAVYSKQPPLVLAWNGAGGIGNRVMNGGGGGGYGDHDSSDLIADSIPHNIYPWHYVQGHERSNQERDASSLLLPIQPSPPPPPHPFSVHGFDQQQYYHPGQFGSMNGKSMDNTLFMGEEDGP</sequence>